<keyword evidence="3" id="KW-0804">Transcription</keyword>
<dbReference type="GO" id="GO:0000976">
    <property type="term" value="F:transcription cis-regulatory region binding"/>
    <property type="evidence" value="ECO:0007669"/>
    <property type="project" value="TreeGrafter"/>
</dbReference>
<dbReference type="Pfam" id="PF00440">
    <property type="entry name" value="TetR_N"/>
    <property type="match status" value="1"/>
</dbReference>
<proteinExistence type="predicted"/>
<accession>A0A7K0D5R6</accession>
<feature type="domain" description="HTH tetR-type" evidence="5">
    <location>
        <begin position="14"/>
        <end position="74"/>
    </location>
</feature>
<dbReference type="SUPFAM" id="SSF46689">
    <property type="entry name" value="Homeodomain-like"/>
    <property type="match status" value="1"/>
</dbReference>
<dbReference type="EMBL" id="WEGK01000008">
    <property type="protein sequence ID" value="MQY21070.1"/>
    <property type="molecule type" value="Genomic_DNA"/>
</dbReference>
<reference evidence="6 7" key="1">
    <citation type="submission" date="2019-10" db="EMBL/GenBank/DDBJ databases">
        <title>Nocardia macrotermitis sp. nov. and Nocardia aurantia sp. nov., isolated from the gut of fungus growing-termite Macrotermes natalensis.</title>
        <authorList>
            <person name="Benndorf R."/>
            <person name="Schwitalla J."/>
            <person name="Martin K."/>
            <person name="De Beer W."/>
            <person name="Kaster A.-K."/>
            <person name="Vollmers J."/>
            <person name="Poulsen M."/>
            <person name="Beemelmanns C."/>
        </authorList>
    </citation>
    <scope>NUCLEOTIDE SEQUENCE [LARGE SCALE GENOMIC DNA]</scope>
    <source>
        <strain evidence="6 7">RB20</strain>
    </source>
</reference>
<feature type="DNA-binding region" description="H-T-H motif" evidence="4">
    <location>
        <begin position="37"/>
        <end position="56"/>
    </location>
</feature>
<dbReference type="InterPro" id="IPR050109">
    <property type="entry name" value="HTH-type_TetR-like_transc_reg"/>
</dbReference>
<evidence type="ECO:0000256" key="1">
    <source>
        <dbReference type="ARBA" id="ARBA00023015"/>
    </source>
</evidence>
<dbReference type="PANTHER" id="PTHR30055:SF209">
    <property type="entry name" value="POSSIBLE TRANSCRIPTIONAL REGULATORY PROTEIN (PROBABLY TETR-FAMILY)"/>
    <property type="match status" value="1"/>
</dbReference>
<evidence type="ECO:0000313" key="6">
    <source>
        <dbReference type="EMBL" id="MQY21070.1"/>
    </source>
</evidence>
<dbReference type="RefSeq" id="WP_319945182.1">
    <property type="nucleotide sequence ID" value="NZ_WEGK01000008.1"/>
</dbReference>
<gene>
    <name evidence="6" type="ORF">NRB20_41790</name>
</gene>
<evidence type="ECO:0000256" key="3">
    <source>
        <dbReference type="ARBA" id="ARBA00023163"/>
    </source>
</evidence>
<organism evidence="6 7">
    <name type="scientific">Nocardia macrotermitis</name>
    <dbReference type="NCBI Taxonomy" id="2585198"/>
    <lineage>
        <taxon>Bacteria</taxon>
        <taxon>Bacillati</taxon>
        <taxon>Actinomycetota</taxon>
        <taxon>Actinomycetes</taxon>
        <taxon>Mycobacteriales</taxon>
        <taxon>Nocardiaceae</taxon>
        <taxon>Nocardia</taxon>
    </lineage>
</organism>
<evidence type="ECO:0000256" key="2">
    <source>
        <dbReference type="ARBA" id="ARBA00023125"/>
    </source>
</evidence>
<comment type="caution">
    <text evidence="6">The sequence shown here is derived from an EMBL/GenBank/DDBJ whole genome shotgun (WGS) entry which is preliminary data.</text>
</comment>
<dbReference type="SUPFAM" id="SSF48498">
    <property type="entry name" value="Tetracyclin repressor-like, C-terminal domain"/>
    <property type="match status" value="1"/>
</dbReference>
<dbReference type="PROSITE" id="PS50977">
    <property type="entry name" value="HTH_TETR_2"/>
    <property type="match status" value="1"/>
</dbReference>
<dbReference type="InterPro" id="IPR036271">
    <property type="entry name" value="Tet_transcr_reg_TetR-rel_C_sf"/>
</dbReference>
<keyword evidence="7" id="KW-1185">Reference proteome</keyword>
<keyword evidence="2 4" id="KW-0238">DNA-binding</keyword>
<dbReference type="Proteomes" id="UP000438448">
    <property type="component" value="Unassembled WGS sequence"/>
</dbReference>
<dbReference type="PANTHER" id="PTHR30055">
    <property type="entry name" value="HTH-TYPE TRANSCRIPTIONAL REGULATOR RUTR"/>
    <property type="match status" value="1"/>
</dbReference>
<evidence type="ECO:0000259" key="5">
    <source>
        <dbReference type="PROSITE" id="PS50977"/>
    </source>
</evidence>
<protein>
    <recommendedName>
        <fullName evidence="5">HTH tetR-type domain-containing protein</fullName>
    </recommendedName>
</protein>
<sequence>MSSHSRPSNRRTGAQMREQLIEAGMRLLEEVGPEALQARRVAAEVGASTMAVYTHFEGMPGLVSAIVTEAFIQFGAALDAVAPTEDPAADFLVMGAAYRQYALDSPQRYRLMFGLTSLHTGAVADFTTEPLEDCSDTATYLQLVTVVQRMIDAGRIRPDPPRQVAARLWGLIHGVVLLELTGHLGTEGQALTAVLGPATIDLLTGMGSDTAELEASMRRAVETIVETLGLGVEPDSKMAEPG</sequence>
<dbReference type="InterPro" id="IPR009057">
    <property type="entry name" value="Homeodomain-like_sf"/>
</dbReference>
<dbReference type="InterPro" id="IPR001647">
    <property type="entry name" value="HTH_TetR"/>
</dbReference>
<dbReference type="AlphaFoldDB" id="A0A7K0D5R6"/>
<dbReference type="GO" id="GO:0003700">
    <property type="term" value="F:DNA-binding transcription factor activity"/>
    <property type="evidence" value="ECO:0007669"/>
    <property type="project" value="TreeGrafter"/>
</dbReference>
<dbReference type="Pfam" id="PF13305">
    <property type="entry name" value="TetR_C_33"/>
    <property type="match status" value="1"/>
</dbReference>
<dbReference type="Gene3D" id="1.10.357.10">
    <property type="entry name" value="Tetracycline Repressor, domain 2"/>
    <property type="match status" value="1"/>
</dbReference>
<keyword evidence="1" id="KW-0805">Transcription regulation</keyword>
<name>A0A7K0D5R6_9NOCA</name>
<dbReference type="InterPro" id="IPR025996">
    <property type="entry name" value="MT1864/Rv1816-like_C"/>
</dbReference>
<evidence type="ECO:0000313" key="7">
    <source>
        <dbReference type="Proteomes" id="UP000438448"/>
    </source>
</evidence>
<evidence type="ECO:0000256" key="4">
    <source>
        <dbReference type="PROSITE-ProRule" id="PRU00335"/>
    </source>
</evidence>